<feature type="region of interest" description="Disordered" evidence="9">
    <location>
        <begin position="164"/>
        <end position="185"/>
    </location>
</feature>
<evidence type="ECO:0000313" key="12">
    <source>
        <dbReference type="EMBL" id="QNP89460.1"/>
    </source>
</evidence>
<dbReference type="PRINTS" id="PR00508">
    <property type="entry name" value="S21N4MTFRASE"/>
</dbReference>
<dbReference type="Proteomes" id="UP000642876">
    <property type="component" value="Unassembled WGS sequence"/>
</dbReference>
<dbReference type="EMBL" id="CP061032">
    <property type="protein sequence ID" value="QNP89460.1"/>
    <property type="molecule type" value="Genomic_DNA"/>
</dbReference>
<evidence type="ECO:0000256" key="5">
    <source>
        <dbReference type="ARBA" id="ARBA00022747"/>
    </source>
</evidence>
<keyword evidence="5" id="KW-0680">Restriction system</keyword>
<dbReference type="InterPro" id="IPR017985">
    <property type="entry name" value="MeTrfase_CN4_CS"/>
</dbReference>
<comment type="similarity">
    <text evidence="1">Belongs to the N(4)/N(6)-methyltransferase family. N(4) subfamily.</text>
</comment>
<organism evidence="12 13">
    <name type="scientific">Corynebacterium lujinxingii</name>
    <dbReference type="NCBI Taxonomy" id="2763010"/>
    <lineage>
        <taxon>Bacteria</taxon>
        <taxon>Bacillati</taxon>
        <taxon>Actinomycetota</taxon>
        <taxon>Actinomycetes</taxon>
        <taxon>Mycobacteriales</taxon>
        <taxon>Corynebacteriaceae</taxon>
        <taxon>Corynebacterium</taxon>
    </lineage>
</organism>
<sequence>MFYESHDVRLLLGSAWDVAASLDDDSVDCVVTSPPYWRLRDYGGRPEQWGQERSVGQYVDRIVGLFGLIFRKMKPEGVVWLNLGDKRVDGQLCGVPWMVAKDLQTDGWHLRSAVVWQKPNGMPESCTDRVSQNYEHVFMLTRGKEHYFDLDPLRVMYDGDRSASRRARSGHTNKGNSATGVWSGEHSGRNPGSVWSIPTQPFPGAHEAVMPLELARRCVVSSCPEGGLVFDPFHGSGTTAQAAVESGRRYVGGDINDGYLRLSLDTRLQNGTLDLGGALS</sequence>
<dbReference type="AlphaFoldDB" id="A0A7H0JWP4"/>
<reference evidence="13 14" key="1">
    <citation type="submission" date="2020-08" db="EMBL/GenBank/DDBJ databases">
        <title>novel species in genus Corynebacterium.</title>
        <authorList>
            <person name="Zhang G."/>
        </authorList>
    </citation>
    <scope>NUCLEOTIDE SEQUENCE [LARGE SCALE GENOMIC DNA]</scope>
    <source>
        <strain evidence="13 14">zg-917</strain>
        <strain evidence="12">Zg-917</strain>
    </source>
</reference>
<name>A0A7H0JWP4_9CORY</name>
<dbReference type="Gene3D" id="3.40.50.150">
    <property type="entry name" value="Vaccinia Virus protein VP39"/>
    <property type="match status" value="1"/>
</dbReference>
<dbReference type="GO" id="GO:0009307">
    <property type="term" value="P:DNA restriction-modification system"/>
    <property type="evidence" value="ECO:0007669"/>
    <property type="project" value="UniProtKB-KW"/>
</dbReference>
<dbReference type="InterPro" id="IPR029063">
    <property type="entry name" value="SAM-dependent_MTases_sf"/>
</dbReference>
<dbReference type="PROSITE" id="PS00093">
    <property type="entry name" value="N4_MTASE"/>
    <property type="match status" value="1"/>
</dbReference>
<comment type="catalytic activity">
    <reaction evidence="7">
        <text>a 2'-deoxycytidine in DNA + S-adenosyl-L-methionine = an N(4)-methyl-2'-deoxycytidine in DNA + S-adenosyl-L-homocysteine + H(+)</text>
        <dbReference type="Rhea" id="RHEA:16857"/>
        <dbReference type="Rhea" id="RHEA-COMP:11369"/>
        <dbReference type="Rhea" id="RHEA-COMP:13674"/>
        <dbReference type="ChEBI" id="CHEBI:15378"/>
        <dbReference type="ChEBI" id="CHEBI:57856"/>
        <dbReference type="ChEBI" id="CHEBI:59789"/>
        <dbReference type="ChEBI" id="CHEBI:85452"/>
        <dbReference type="ChEBI" id="CHEBI:137933"/>
        <dbReference type="EC" id="2.1.1.113"/>
    </reaction>
</comment>
<evidence type="ECO:0000256" key="2">
    <source>
        <dbReference type="ARBA" id="ARBA00022603"/>
    </source>
</evidence>
<dbReference type="GO" id="GO:0008170">
    <property type="term" value="F:N-methyltransferase activity"/>
    <property type="evidence" value="ECO:0007669"/>
    <property type="project" value="InterPro"/>
</dbReference>
<evidence type="ECO:0000313" key="14">
    <source>
        <dbReference type="Proteomes" id="UP000642876"/>
    </source>
</evidence>
<evidence type="ECO:0000256" key="7">
    <source>
        <dbReference type="ARBA" id="ARBA00049120"/>
    </source>
</evidence>
<evidence type="ECO:0000313" key="13">
    <source>
        <dbReference type="Proteomes" id="UP000516235"/>
    </source>
</evidence>
<keyword evidence="4" id="KW-0949">S-adenosyl-L-methionine</keyword>
<dbReference type="InterPro" id="IPR002941">
    <property type="entry name" value="DNA_methylase_N4/N6"/>
</dbReference>
<dbReference type="KEGG" id="cluj:IAU68_07040"/>
<keyword evidence="6" id="KW-0238">DNA-binding</keyword>
<keyword evidence="3 12" id="KW-0808">Transferase</keyword>
<evidence type="ECO:0000256" key="4">
    <source>
        <dbReference type="ARBA" id="ARBA00022691"/>
    </source>
</evidence>
<evidence type="ECO:0000256" key="9">
    <source>
        <dbReference type="SAM" id="MobiDB-lite"/>
    </source>
</evidence>
<evidence type="ECO:0000256" key="8">
    <source>
        <dbReference type="RuleBase" id="RU362026"/>
    </source>
</evidence>
<evidence type="ECO:0000259" key="10">
    <source>
        <dbReference type="Pfam" id="PF01555"/>
    </source>
</evidence>
<keyword evidence="2 12" id="KW-0489">Methyltransferase</keyword>
<dbReference type="Proteomes" id="UP000516235">
    <property type="component" value="Chromosome"/>
</dbReference>
<evidence type="ECO:0000256" key="6">
    <source>
        <dbReference type="ARBA" id="ARBA00023125"/>
    </source>
</evidence>
<evidence type="ECO:0000256" key="1">
    <source>
        <dbReference type="ARBA" id="ARBA00010203"/>
    </source>
</evidence>
<accession>A0A7H0JWP4</accession>
<protein>
    <recommendedName>
        <fullName evidence="8">Methyltransferase</fullName>
        <ecNumber evidence="8">2.1.1.-</ecNumber>
    </recommendedName>
</protein>
<evidence type="ECO:0000313" key="11">
    <source>
        <dbReference type="EMBL" id="MBC3178126.1"/>
    </source>
</evidence>
<dbReference type="GO" id="GO:0015667">
    <property type="term" value="F:site-specific DNA-methyltransferase (cytosine-N4-specific) activity"/>
    <property type="evidence" value="ECO:0007669"/>
    <property type="project" value="UniProtKB-EC"/>
</dbReference>
<dbReference type="SUPFAM" id="SSF53335">
    <property type="entry name" value="S-adenosyl-L-methionine-dependent methyltransferases"/>
    <property type="match status" value="1"/>
</dbReference>
<proteinExistence type="inferred from homology"/>
<dbReference type="GO" id="GO:0032259">
    <property type="term" value="P:methylation"/>
    <property type="evidence" value="ECO:0007669"/>
    <property type="project" value="UniProtKB-KW"/>
</dbReference>
<dbReference type="Pfam" id="PF01555">
    <property type="entry name" value="N6_N4_Mtase"/>
    <property type="match status" value="1"/>
</dbReference>
<dbReference type="GO" id="GO:0003677">
    <property type="term" value="F:DNA binding"/>
    <property type="evidence" value="ECO:0007669"/>
    <property type="project" value="UniProtKB-KW"/>
</dbReference>
<keyword evidence="14" id="KW-1185">Reference proteome</keyword>
<dbReference type="EC" id="2.1.1.-" evidence="8"/>
<feature type="domain" description="DNA methylase N-4/N-6" evidence="10">
    <location>
        <begin position="27"/>
        <end position="263"/>
    </location>
</feature>
<dbReference type="REBASE" id="415760">
    <property type="entry name" value="M.Csp917ORF7040P"/>
</dbReference>
<gene>
    <name evidence="11" type="ORF">H7348_02160</name>
    <name evidence="12" type="ORF">IAU68_07040</name>
</gene>
<dbReference type="EMBL" id="JACMYE010000001">
    <property type="protein sequence ID" value="MBC3178126.1"/>
    <property type="molecule type" value="Genomic_DNA"/>
</dbReference>
<dbReference type="InterPro" id="IPR001091">
    <property type="entry name" value="RM_Methyltransferase"/>
</dbReference>
<evidence type="ECO:0000256" key="3">
    <source>
        <dbReference type="ARBA" id="ARBA00022679"/>
    </source>
</evidence>